<proteinExistence type="predicted"/>
<name>A0A7W8GBF2_9SPIR</name>
<keyword evidence="1" id="KW-0732">Signal</keyword>
<dbReference type="Proteomes" id="UP000518887">
    <property type="component" value="Unassembled WGS sequence"/>
</dbReference>
<keyword evidence="5" id="KW-1185">Reference proteome</keyword>
<evidence type="ECO:0000259" key="2">
    <source>
        <dbReference type="Pfam" id="PF25843"/>
    </source>
</evidence>
<dbReference type="EMBL" id="JACHFQ010000010">
    <property type="protein sequence ID" value="MBB5227363.1"/>
    <property type="molecule type" value="Genomic_DNA"/>
</dbReference>
<dbReference type="Pfam" id="PF25844">
    <property type="entry name" value="DUF7955"/>
    <property type="match status" value="1"/>
</dbReference>
<evidence type="ECO:0000259" key="3">
    <source>
        <dbReference type="Pfam" id="PF25844"/>
    </source>
</evidence>
<feature type="chain" id="PRO_5030618804" evidence="1">
    <location>
        <begin position="21"/>
        <end position="352"/>
    </location>
</feature>
<evidence type="ECO:0000256" key="1">
    <source>
        <dbReference type="SAM" id="SignalP"/>
    </source>
</evidence>
<evidence type="ECO:0000313" key="4">
    <source>
        <dbReference type="EMBL" id="MBB5227363.1"/>
    </source>
</evidence>
<protein>
    <submittedName>
        <fullName evidence="4">Uncharacterized protein</fullName>
    </submittedName>
</protein>
<sequence>MKKICFLFSIFILSIFASFALPHVTQDVPDFSGQYVYYKDKSFERESYIGIVYYDESTYGLRYYAPASGNGSKFKPEKNIHILFTIDPDMENLELTGERILTSITPEDTDLVNYIHDFFYEMTKRRQNAGEVSEKKSEYQNYEQFGGNVRIYFDPLVPVFNVERIDTVDKKTVLQIVTAGQLVSSEDQSFAKFTGFAEKFKDTKHKFKKDKKSRPLEVSYKANENSNPLKAQLDSSWNSAAENFYTLNNVAVFTVNEVSSPLENQFDVLKRRLLLGTELVHPNWTSQKIEEKENGTLFTQVSYHAESDSYTCDFKFLREIDSKTAGLYTLTVFAGAYTGNKKYFDAIVKSFN</sequence>
<feature type="domain" description="DUF7955" evidence="3">
    <location>
        <begin position="222"/>
        <end position="351"/>
    </location>
</feature>
<accession>A0A7W8GBF2</accession>
<reference evidence="4 5" key="1">
    <citation type="submission" date="2020-08" db="EMBL/GenBank/DDBJ databases">
        <title>Genomic Encyclopedia of Type Strains, Phase IV (KMG-IV): sequencing the most valuable type-strain genomes for metagenomic binning, comparative biology and taxonomic classification.</title>
        <authorList>
            <person name="Goeker M."/>
        </authorList>
    </citation>
    <scope>NUCLEOTIDE SEQUENCE [LARGE SCALE GENOMIC DNA]</scope>
    <source>
        <strain evidence="4 5">DSM 103462</strain>
    </source>
</reference>
<evidence type="ECO:0000313" key="5">
    <source>
        <dbReference type="Proteomes" id="UP000518887"/>
    </source>
</evidence>
<dbReference type="InterPro" id="IPR058261">
    <property type="entry name" value="DUF7955"/>
</dbReference>
<feature type="signal peptide" evidence="1">
    <location>
        <begin position="1"/>
        <end position="20"/>
    </location>
</feature>
<dbReference type="AlphaFoldDB" id="A0A7W8GBF2"/>
<organism evidence="4 5">
    <name type="scientific">Treponema ruminis</name>
    <dbReference type="NCBI Taxonomy" id="744515"/>
    <lineage>
        <taxon>Bacteria</taxon>
        <taxon>Pseudomonadati</taxon>
        <taxon>Spirochaetota</taxon>
        <taxon>Spirochaetia</taxon>
        <taxon>Spirochaetales</taxon>
        <taxon>Treponemataceae</taxon>
        <taxon>Treponema</taxon>
    </lineage>
</organism>
<gene>
    <name evidence="4" type="ORF">HNP76_002762</name>
</gene>
<dbReference type="RefSeq" id="WP_184661529.1">
    <property type="nucleotide sequence ID" value="NZ_CP031518.1"/>
</dbReference>
<feature type="domain" description="DUF7954" evidence="2">
    <location>
        <begin position="33"/>
        <end position="190"/>
    </location>
</feature>
<dbReference type="InterPro" id="IPR058260">
    <property type="entry name" value="DUF7954"/>
</dbReference>
<dbReference type="Pfam" id="PF25843">
    <property type="entry name" value="DUF7954"/>
    <property type="match status" value="1"/>
</dbReference>
<comment type="caution">
    <text evidence="4">The sequence shown here is derived from an EMBL/GenBank/DDBJ whole genome shotgun (WGS) entry which is preliminary data.</text>
</comment>